<accession>A0A402C9X3</accession>
<evidence type="ECO:0000313" key="2">
    <source>
        <dbReference type="Proteomes" id="UP000287519"/>
    </source>
</evidence>
<dbReference type="EMBL" id="BHYM01000036">
    <property type="protein sequence ID" value="GCE40391.1"/>
    <property type="molecule type" value="Genomic_DNA"/>
</dbReference>
<organism evidence="1 2">
    <name type="scientific">Rhodococcus wratislaviensis</name>
    <name type="common">Tsukamurella wratislaviensis</name>
    <dbReference type="NCBI Taxonomy" id="44752"/>
    <lineage>
        <taxon>Bacteria</taxon>
        <taxon>Bacillati</taxon>
        <taxon>Actinomycetota</taxon>
        <taxon>Actinomycetes</taxon>
        <taxon>Mycobacteriales</taxon>
        <taxon>Nocardiaceae</taxon>
        <taxon>Rhodococcus</taxon>
    </lineage>
</organism>
<dbReference type="Proteomes" id="UP000287519">
    <property type="component" value="Unassembled WGS sequence"/>
</dbReference>
<keyword evidence="2" id="KW-1185">Reference proteome</keyword>
<name>A0A402C9X3_RHOWR</name>
<evidence type="ECO:0000313" key="1">
    <source>
        <dbReference type="EMBL" id="GCE40391.1"/>
    </source>
</evidence>
<comment type="caution">
    <text evidence="1">The sequence shown here is derived from an EMBL/GenBank/DDBJ whole genome shotgun (WGS) entry which is preliminary data.</text>
</comment>
<proteinExistence type="predicted"/>
<gene>
    <name evidence="1" type="ORF">Rhow_004034</name>
</gene>
<protein>
    <submittedName>
        <fullName evidence="1">Uncharacterized protein</fullName>
    </submittedName>
</protein>
<reference evidence="1 2" key="1">
    <citation type="submission" date="2018-11" db="EMBL/GenBank/DDBJ databases">
        <title>Microbial catabolism of amino acid.</title>
        <authorList>
            <person name="Hibi M."/>
            <person name="Ogawa J."/>
        </authorList>
    </citation>
    <scope>NUCLEOTIDE SEQUENCE [LARGE SCALE GENOMIC DNA]</scope>
    <source>
        <strain evidence="1 2">C31-06</strain>
    </source>
</reference>
<sequence>MTCITGPELIRWEAMLTGIALDRKDIGVNITTADSVRTTSCRSGSCCRRTRPGRI</sequence>
<dbReference type="AlphaFoldDB" id="A0A402C9X3"/>